<keyword evidence="2" id="KW-1185">Reference proteome</keyword>
<evidence type="ECO:0000313" key="2">
    <source>
        <dbReference type="Proteomes" id="UP000523447"/>
    </source>
</evidence>
<comment type="caution">
    <text evidence="1">The sequence shown here is derived from an EMBL/GenBank/DDBJ whole genome shotgun (WGS) entry which is preliminary data.</text>
</comment>
<protein>
    <recommendedName>
        <fullName evidence="3">Protein ImuA</fullName>
    </recommendedName>
</protein>
<gene>
    <name evidence="1" type="ORF">HGA07_12910</name>
</gene>
<dbReference type="Proteomes" id="UP000523447">
    <property type="component" value="Unassembled WGS sequence"/>
</dbReference>
<evidence type="ECO:0000313" key="1">
    <source>
        <dbReference type="EMBL" id="NKY86528.1"/>
    </source>
</evidence>
<reference evidence="1 2" key="1">
    <citation type="submission" date="2020-04" db="EMBL/GenBank/DDBJ databases">
        <title>MicrobeNet Type strains.</title>
        <authorList>
            <person name="Nicholson A.C."/>
        </authorList>
    </citation>
    <scope>NUCLEOTIDE SEQUENCE [LARGE SCALE GENOMIC DNA]</scope>
    <source>
        <strain evidence="1 2">DSM 44445</strain>
    </source>
</reference>
<proteinExistence type="predicted"/>
<dbReference type="AlphaFoldDB" id="A0A7X6RID4"/>
<dbReference type="RefSeq" id="WP_040717065.1">
    <property type="nucleotide sequence ID" value="NZ_CAWPHS010000002.1"/>
</dbReference>
<name>A0A7X6RID4_9NOCA</name>
<organism evidence="1 2">
    <name type="scientific">Nocardia veterana</name>
    <dbReference type="NCBI Taxonomy" id="132249"/>
    <lineage>
        <taxon>Bacteria</taxon>
        <taxon>Bacillati</taxon>
        <taxon>Actinomycetota</taxon>
        <taxon>Actinomycetes</taxon>
        <taxon>Mycobacteriales</taxon>
        <taxon>Nocardiaceae</taxon>
        <taxon>Nocardia</taxon>
    </lineage>
</organism>
<dbReference type="EMBL" id="JAAXPE010000010">
    <property type="protein sequence ID" value="NKY86528.1"/>
    <property type="molecule type" value="Genomic_DNA"/>
</dbReference>
<sequence length="245" mass="24811">MGSAGDARSAQLAELRRRMAAIPARGVEVVERPPTAAELHRELLPVPSALAGLLPEGGVPKGAVVAYSGASSLLTGLLAAVTGAGGYAAAVGLPRLGLLAAAEMGADLGRLAVISEPGPDPVEVAAVLLDGLDLVVVGLAGISVPPSRTRVLAARARSKGATLVVTGGAWSGPMLRIDSRIAGYSGLGRGRGRLRSMRLDVCVRGRSAPERTGTLGLHPRDGRVEWFVPESDSSPTVGAARDVAS</sequence>
<accession>A0A7X6RID4</accession>
<evidence type="ECO:0008006" key="3">
    <source>
        <dbReference type="Google" id="ProtNLM"/>
    </source>
</evidence>